<feature type="region of interest" description="Disordered" evidence="1">
    <location>
        <begin position="1"/>
        <end position="28"/>
    </location>
</feature>
<comment type="caution">
    <text evidence="2">The sequence shown here is derived from an EMBL/GenBank/DDBJ whole genome shotgun (WGS) entry which is preliminary data.</text>
</comment>
<keyword evidence="3" id="KW-1185">Reference proteome</keyword>
<dbReference type="Proteomes" id="UP000283269">
    <property type="component" value="Unassembled WGS sequence"/>
</dbReference>
<gene>
    <name evidence="2" type="ORF">CVT25_015770</name>
</gene>
<evidence type="ECO:0000313" key="3">
    <source>
        <dbReference type="Proteomes" id="UP000283269"/>
    </source>
</evidence>
<evidence type="ECO:0000313" key="2">
    <source>
        <dbReference type="EMBL" id="PPQ84570.1"/>
    </source>
</evidence>
<dbReference type="InParanoid" id="A0A409X1D8"/>
<name>A0A409X1D8_PSICY</name>
<feature type="compositionally biased region" description="Basic and acidic residues" evidence="1">
    <location>
        <begin position="7"/>
        <end position="21"/>
    </location>
</feature>
<proteinExistence type="predicted"/>
<organism evidence="2 3">
    <name type="scientific">Psilocybe cyanescens</name>
    <dbReference type="NCBI Taxonomy" id="93625"/>
    <lineage>
        <taxon>Eukaryota</taxon>
        <taxon>Fungi</taxon>
        <taxon>Dikarya</taxon>
        <taxon>Basidiomycota</taxon>
        <taxon>Agaricomycotina</taxon>
        <taxon>Agaricomycetes</taxon>
        <taxon>Agaricomycetidae</taxon>
        <taxon>Agaricales</taxon>
        <taxon>Agaricineae</taxon>
        <taxon>Strophariaceae</taxon>
        <taxon>Psilocybe</taxon>
    </lineage>
</organism>
<protein>
    <submittedName>
        <fullName evidence="2">Uncharacterized protein</fullName>
    </submittedName>
</protein>
<dbReference type="EMBL" id="NHYD01002845">
    <property type="protein sequence ID" value="PPQ84570.1"/>
    <property type="molecule type" value="Genomic_DNA"/>
</dbReference>
<dbReference type="AlphaFoldDB" id="A0A409X1D8"/>
<accession>A0A409X1D8</accession>
<evidence type="ECO:0000256" key="1">
    <source>
        <dbReference type="SAM" id="MobiDB-lite"/>
    </source>
</evidence>
<sequence length="138" mass="15518">MSAPTQELHDHRDVHELEHAPHRSRAQPFLRSPRLRMGLGQYKNAMLGWAKHSYGVSLLSWAYTILTPLIILSTTTPSTSTLGLDTNRESELTSLILHFTDKGEDDRKGNGENHSLRMHTSNLMLVHLHSSASKKKVA</sequence>
<reference evidence="2 3" key="1">
    <citation type="journal article" date="2018" name="Evol. Lett.">
        <title>Horizontal gene cluster transfer increased hallucinogenic mushroom diversity.</title>
        <authorList>
            <person name="Reynolds H.T."/>
            <person name="Vijayakumar V."/>
            <person name="Gluck-Thaler E."/>
            <person name="Korotkin H.B."/>
            <person name="Matheny P.B."/>
            <person name="Slot J.C."/>
        </authorList>
    </citation>
    <scope>NUCLEOTIDE SEQUENCE [LARGE SCALE GENOMIC DNA]</scope>
    <source>
        <strain evidence="2 3">2631</strain>
    </source>
</reference>